<dbReference type="AlphaFoldDB" id="A0A172TY19"/>
<dbReference type="RefSeq" id="WP_066406019.1">
    <property type="nucleotide sequence ID" value="NZ_CP011390.1"/>
</dbReference>
<organism evidence="1 2">
    <name type="scientific">Flavisolibacter tropicus</name>
    <dbReference type="NCBI Taxonomy" id="1492898"/>
    <lineage>
        <taxon>Bacteria</taxon>
        <taxon>Pseudomonadati</taxon>
        <taxon>Bacteroidota</taxon>
        <taxon>Chitinophagia</taxon>
        <taxon>Chitinophagales</taxon>
        <taxon>Chitinophagaceae</taxon>
        <taxon>Flavisolibacter</taxon>
    </lineage>
</organism>
<dbReference type="EMBL" id="CP011390">
    <property type="protein sequence ID" value="ANE51882.1"/>
    <property type="molecule type" value="Genomic_DNA"/>
</dbReference>
<protein>
    <submittedName>
        <fullName evidence="1">Uncharacterized protein</fullName>
    </submittedName>
</protein>
<evidence type="ECO:0000313" key="1">
    <source>
        <dbReference type="EMBL" id="ANE51882.1"/>
    </source>
</evidence>
<dbReference type="Pfam" id="PF20212">
    <property type="entry name" value="DUF6572"/>
    <property type="match status" value="1"/>
</dbReference>
<reference evidence="2" key="1">
    <citation type="submission" date="2015-01" db="EMBL/GenBank/DDBJ databases">
        <title>Flavisolibacter sp./LCS9/ whole genome sequencing.</title>
        <authorList>
            <person name="Kim M.K."/>
            <person name="Srinivasan S."/>
            <person name="Lee J.-J."/>
        </authorList>
    </citation>
    <scope>NUCLEOTIDE SEQUENCE [LARGE SCALE GENOMIC DNA]</scope>
    <source>
        <strain evidence="2">LCS9</strain>
    </source>
</reference>
<reference evidence="1 2" key="2">
    <citation type="journal article" date="2016" name="Int. J. Syst. Evol. Microbiol.">
        <title>Flavisolibacter tropicus sp. nov., isolated from tropical soil.</title>
        <authorList>
            <person name="Lee J.J."/>
            <person name="Kang M.S."/>
            <person name="Kim G.S."/>
            <person name="Lee C.S."/>
            <person name="Lim S."/>
            <person name="Lee J."/>
            <person name="Roh S.H."/>
            <person name="Kang H."/>
            <person name="Ha J.M."/>
            <person name="Bae S."/>
            <person name="Jung H.Y."/>
            <person name="Kim M.K."/>
        </authorList>
    </citation>
    <scope>NUCLEOTIDE SEQUENCE [LARGE SCALE GENOMIC DNA]</scope>
    <source>
        <strain evidence="1 2">LCS9</strain>
    </source>
</reference>
<dbReference type="KEGG" id="fla:SY85_16670"/>
<accession>A0A172TY19</accession>
<name>A0A172TY19_9BACT</name>
<sequence>MSINQTGVIDVISTSPEGNVVLNISDHHPWSEAWHLQLLQDKINAYLQFIESGQIINDYPAAAGKEIIIEAALKYEPADEATSFLEKAKKVITSAGIGFQWKVLDFNE</sequence>
<dbReference type="Proteomes" id="UP000077177">
    <property type="component" value="Chromosome"/>
</dbReference>
<evidence type="ECO:0000313" key="2">
    <source>
        <dbReference type="Proteomes" id="UP000077177"/>
    </source>
</evidence>
<gene>
    <name evidence="1" type="ORF">SY85_16670</name>
</gene>
<proteinExistence type="predicted"/>
<dbReference type="InterPro" id="IPR046702">
    <property type="entry name" value="DUF6572"/>
</dbReference>
<keyword evidence="2" id="KW-1185">Reference proteome</keyword>
<dbReference type="OrthoDB" id="2229810at2"/>